<evidence type="ECO:0000256" key="2">
    <source>
        <dbReference type="ARBA" id="ARBA00023067"/>
    </source>
</evidence>
<keyword evidence="3 5" id="KW-0238">DNA-binding</keyword>
<dbReference type="GO" id="GO:0010467">
    <property type="term" value="P:gene expression"/>
    <property type="evidence" value="ECO:0007669"/>
    <property type="project" value="UniProtKB-ARBA"/>
</dbReference>
<organism evidence="5 6">
    <name type="scientific">Dysosmobacter welbionis</name>
    <dbReference type="NCBI Taxonomy" id="2093857"/>
    <lineage>
        <taxon>Bacteria</taxon>
        <taxon>Bacillati</taxon>
        <taxon>Bacillota</taxon>
        <taxon>Clostridia</taxon>
        <taxon>Eubacteriales</taxon>
        <taxon>Oscillospiraceae</taxon>
        <taxon>Dysosmobacter</taxon>
    </lineage>
</organism>
<evidence type="ECO:0000256" key="1">
    <source>
        <dbReference type="ARBA" id="ARBA00010529"/>
    </source>
</evidence>
<dbReference type="SMART" id="SM00411">
    <property type="entry name" value="BHL"/>
    <property type="match status" value="1"/>
</dbReference>
<comment type="similarity">
    <text evidence="1 4">Belongs to the bacterial histone-like protein family.</text>
</comment>
<dbReference type="InterPro" id="IPR000119">
    <property type="entry name" value="Hist_DNA-bd"/>
</dbReference>
<dbReference type="Gene3D" id="4.10.520.10">
    <property type="entry name" value="IHF-like DNA-binding proteins"/>
    <property type="match status" value="1"/>
</dbReference>
<dbReference type="SUPFAM" id="SSF47729">
    <property type="entry name" value="IHF-like DNA-binding proteins"/>
    <property type="match status" value="1"/>
</dbReference>
<dbReference type="GO" id="GO:1990103">
    <property type="term" value="C:DnaA-HU complex"/>
    <property type="evidence" value="ECO:0007669"/>
    <property type="project" value="UniProtKB-ARBA"/>
</dbReference>
<dbReference type="InterPro" id="IPR020816">
    <property type="entry name" value="Histone-like_DNA-bd_CS"/>
</dbReference>
<gene>
    <name evidence="5" type="ORF">EIO64_05455</name>
</gene>
<dbReference type="GO" id="GO:0030527">
    <property type="term" value="F:structural constituent of chromatin"/>
    <property type="evidence" value="ECO:0007669"/>
    <property type="project" value="InterPro"/>
</dbReference>
<dbReference type="EMBL" id="CP034413">
    <property type="protein sequence ID" value="QCI58734.1"/>
    <property type="molecule type" value="Genomic_DNA"/>
</dbReference>
<evidence type="ECO:0000313" key="5">
    <source>
        <dbReference type="EMBL" id="QCI58734.1"/>
    </source>
</evidence>
<dbReference type="Pfam" id="PF00216">
    <property type="entry name" value="Bac_DNA_binding"/>
    <property type="match status" value="1"/>
</dbReference>
<sequence>MNKTELLTAMAETSGLAKKDCDAALSAFIDTVEAALKSGDKVQLVGFGTFEAKERAARTGKNPATGATIEIAASKAPVFKAGKAFKDSIQ</sequence>
<dbReference type="CDD" id="cd13831">
    <property type="entry name" value="HU"/>
    <property type="match status" value="1"/>
</dbReference>
<dbReference type="GO" id="GO:0005829">
    <property type="term" value="C:cytosol"/>
    <property type="evidence" value="ECO:0007669"/>
    <property type="project" value="UniProtKB-ARBA"/>
</dbReference>
<dbReference type="AlphaFoldDB" id="A0A4D7AGN5"/>
<evidence type="ECO:0000313" key="6">
    <source>
        <dbReference type="Proteomes" id="UP000298642"/>
    </source>
</evidence>
<dbReference type="GO" id="GO:0003677">
    <property type="term" value="F:DNA binding"/>
    <property type="evidence" value="ECO:0007669"/>
    <property type="project" value="UniProtKB-KW"/>
</dbReference>
<dbReference type="GO" id="GO:1990178">
    <property type="term" value="C:HU-DNA complex"/>
    <property type="evidence" value="ECO:0007669"/>
    <property type="project" value="UniProtKB-ARBA"/>
</dbReference>
<dbReference type="KEGG" id="obj:EIO64_05455"/>
<keyword evidence="2" id="KW-0226">DNA condensation</keyword>
<protein>
    <submittedName>
        <fullName evidence="5">HU family DNA-binding protein</fullName>
    </submittedName>
</protein>
<name>A0A4D7AGN5_9FIRM</name>
<accession>A0A4D7AGN5</accession>
<dbReference type="Proteomes" id="UP000298642">
    <property type="component" value="Chromosome"/>
</dbReference>
<dbReference type="GO" id="GO:0042802">
    <property type="term" value="F:identical protein binding"/>
    <property type="evidence" value="ECO:0007669"/>
    <property type="project" value="UniProtKB-ARBA"/>
</dbReference>
<dbReference type="PRINTS" id="PR01727">
    <property type="entry name" value="DNABINDINGHU"/>
</dbReference>
<dbReference type="FunFam" id="4.10.520.10:FF:000001">
    <property type="entry name" value="DNA-binding protein HU"/>
    <property type="match status" value="1"/>
</dbReference>
<dbReference type="PANTHER" id="PTHR33175:SF3">
    <property type="entry name" value="DNA-BINDING PROTEIN HU-BETA"/>
    <property type="match status" value="1"/>
</dbReference>
<evidence type="ECO:0000256" key="4">
    <source>
        <dbReference type="RuleBase" id="RU003939"/>
    </source>
</evidence>
<dbReference type="InterPro" id="IPR010992">
    <property type="entry name" value="IHF-like_DNA-bd_dom_sf"/>
</dbReference>
<evidence type="ECO:0000256" key="3">
    <source>
        <dbReference type="ARBA" id="ARBA00023125"/>
    </source>
</evidence>
<proteinExistence type="inferred from homology"/>
<dbReference type="GO" id="GO:0006270">
    <property type="term" value="P:DNA replication initiation"/>
    <property type="evidence" value="ECO:0007669"/>
    <property type="project" value="UniProtKB-ARBA"/>
</dbReference>
<reference evidence="6" key="1">
    <citation type="submission" date="2018-12" db="EMBL/GenBank/DDBJ databases">
        <title>Dusodibacter welbiota gen. nov., sp. nov., isolated from human faeces and emended description of the Oscillibacter genus.</title>
        <authorList>
            <person name="Le Roy T."/>
            <person name="Van der Smissen P."/>
            <person name="Delzenne N."/>
            <person name="Muccioli G."/>
            <person name="Collet J.F."/>
            <person name="Cani P.D."/>
        </authorList>
    </citation>
    <scope>NUCLEOTIDE SEQUENCE [LARGE SCALE GENOMIC DNA]</scope>
    <source>
        <strain evidence="6">J115</strain>
    </source>
</reference>
<keyword evidence="6" id="KW-1185">Reference proteome</keyword>
<dbReference type="GO" id="GO:0030261">
    <property type="term" value="P:chromosome condensation"/>
    <property type="evidence" value="ECO:0007669"/>
    <property type="project" value="UniProtKB-KW"/>
</dbReference>
<dbReference type="RefSeq" id="WP_136890978.1">
    <property type="nucleotide sequence ID" value="NZ_CP034413.3"/>
</dbReference>
<dbReference type="PANTHER" id="PTHR33175">
    <property type="entry name" value="DNA-BINDING PROTEIN HU"/>
    <property type="match status" value="1"/>
</dbReference>
<dbReference type="PROSITE" id="PS00045">
    <property type="entry name" value="HISTONE_LIKE"/>
    <property type="match status" value="1"/>
</dbReference>